<proteinExistence type="predicted"/>
<evidence type="ECO:0000313" key="2">
    <source>
        <dbReference type="EnsemblPlants" id="Solyc01g109315.1.1"/>
    </source>
</evidence>
<evidence type="ECO:0000313" key="3">
    <source>
        <dbReference type="Proteomes" id="UP000004994"/>
    </source>
</evidence>
<dbReference type="Gramene" id="Solyc01g109315.1.1">
    <property type="protein sequence ID" value="Solyc01g109315.1.1"/>
    <property type="gene ID" value="Solyc01g109315.1"/>
</dbReference>
<feature type="region of interest" description="Disordered" evidence="1">
    <location>
        <begin position="1"/>
        <end position="20"/>
    </location>
</feature>
<evidence type="ECO:0000256" key="1">
    <source>
        <dbReference type="SAM" id="MobiDB-lite"/>
    </source>
</evidence>
<protein>
    <submittedName>
        <fullName evidence="2">Uncharacterized protein</fullName>
    </submittedName>
</protein>
<reference evidence="2" key="1">
    <citation type="journal article" date="2012" name="Nature">
        <title>The tomato genome sequence provides insights into fleshy fruit evolution.</title>
        <authorList>
            <consortium name="Tomato Genome Consortium"/>
        </authorList>
    </citation>
    <scope>NUCLEOTIDE SEQUENCE [LARGE SCALE GENOMIC DNA]</scope>
    <source>
        <strain evidence="2">cv. Heinz 1706</strain>
    </source>
</reference>
<sequence length="78" mass="8473">MENSLDAGNEGECLKQGGLQMGKSGIEPHLKVQIDSESTATSASFKPPTTKITAVKYHTSKLPSLHSFIREKILIQSM</sequence>
<dbReference type="InParanoid" id="A0A3Q7EUL9"/>
<accession>A0A3Q7EUL9</accession>
<dbReference type="EnsemblPlants" id="Solyc01g109315.1.1">
    <property type="protein sequence ID" value="Solyc01g109315.1.1"/>
    <property type="gene ID" value="Solyc01g109315.1"/>
</dbReference>
<dbReference type="Proteomes" id="UP000004994">
    <property type="component" value="Chromosome 1"/>
</dbReference>
<keyword evidence="3" id="KW-1185">Reference proteome</keyword>
<organism evidence="2">
    <name type="scientific">Solanum lycopersicum</name>
    <name type="common">Tomato</name>
    <name type="synonym">Lycopersicon esculentum</name>
    <dbReference type="NCBI Taxonomy" id="4081"/>
    <lineage>
        <taxon>Eukaryota</taxon>
        <taxon>Viridiplantae</taxon>
        <taxon>Streptophyta</taxon>
        <taxon>Embryophyta</taxon>
        <taxon>Tracheophyta</taxon>
        <taxon>Spermatophyta</taxon>
        <taxon>Magnoliopsida</taxon>
        <taxon>eudicotyledons</taxon>
        <taxon>Gunneridae</taxon>
        <taxon>Pentapetalae</taxon>
        <taxon>asterids</taxon>
        <taxon>lamiids</taxon>
        <taxon>Solanales</taxon>
        <taxon>Solanaceae</taxon>
        <taxon>Solanoideae</taxon>
        <taxon>Solaneae</taxon>
        <taxon>Solanum</taxon>
        <taxon>Solanum subgen. Lycopersicon</taxon>
    </lineage>
</organism>
<name>A0A3Q7EUL9_SOLLC</name>
<reference evidence="2" key="2">
    <citation type="submission" date="2019-01" db="UniProtKB">
        <authorList>
            <consortium name="EnsemblPlants"/>
        </authorList>
    </citation>
    <scope>IDENTIFICATION</scope>
    <source>
        <strain evidence="2">cv. Heinz 1706</strain>
    </source>
</reference>
<dbReference type="AlphaFoldDB" id="A0A3Q7EUL9"/>